<dbReference type="Proteomes" id="UP000198894">
    <property type="component" value="Unassembled WGS sequence"/>
</dbReference>
<gene>
    <name evidence="2" type="ORF">SAMN05428953_106282</name>
</gene>
<reference evidence="3" key="1">
    <citation type="submission" date="2016-10" db="EMBL/GenBank/DDBJ databases">
        <authorList>
            <person name="Varghese N."/>
            <person name="Submissions S."/>
        </authorList>
    </citation>
    <scope>NUCLEOTIDE SEQUENCE [LARGE SCALE GENOMIC DNA]</scope>
    <source>
        <strain evidence="3">CGMCC 1.11022</strain>
    </source>
</reference>
<name>A0A1G8U500_9HYPH</name>
<accession>A0A1G8U500</accession>
<dbReference type="AlphaFoldDB" id="A0A1G8U500"/>
<evidence type="ECO:0000313" key="3">
    <source>
        <dbReference type="Proteomes" id="UP000198894"/>
    </source>
</evidence>
<sequence length="38" mass="4409">MPYLTFFSEVPAARGPNFDDYAETEQSNWLKERSNPSL</sequence>
<keyword evidence="3" id="KW-1185">Reference proteome</keyword>
<organism evidence="2 3">
    <name type="scientific">Mesorhizobium muleiense</name>
    <dbReference type="NCBI Taxonomy" id="1004279"/>
    <lineage>
        <taxon>Bacteria</taxon>
        <taxon>Pseudomonadati</taxon>
        <taxon>Pseudomonadota</taxon>
        <taxon>Alphaproteobacteria</taxon>
        <taxon>Hyphomicrobiales</taxon>
        <taxon>Phyllobacteriaceae</taxon>
        <taxon>Mesorhizobium</taxon>
    </lineage>
</organism>
<evidence type="ECO:0000313" key="2">
    <source>
        <dbReference type="EMBL" id="SDJ48837.1"/>
    </source>
</evidence>
<dbReference type="EMBL" id="FNEE01000006">
    <property type="protein sequence ID" value="SDJ48837.1"/>
    <property type="molecule type" value="Genomic_DNA"/>
</dbReference>
<protein>
    <submittedName>
        <fullName evidence="2">Uncharacterized protein</fullName>
    </submittedName>
</protein>
<proteinExistence type="predicted"/>
<evidence type="ECO:0000256" key="1">
    <source>
        <dbReference type="SAM" id="MobiDB-lite"/>
    </source>
</evidence>
<feature type="region of interest" description="Disordered" evidence="1">
    <location>
        <begin position="15"/>
        <end position="38"/>
    </location>
</feature>